<dbReference type="GO" id="GO:0003841">
    <property type="term" value="F:1-acylglycerol-3-phosphate O-acyltransferase activity"/>
    <property type="evidence" value="ECO:0007669"/>
    <property type="project" value="TreeGrafter"/>
</dbReference>
<accession>A0A1H6HDU0</accession>
<dbReference type="AlphaFoldDB" id="A0A1H6HDU0"/>
<dbReference type="EMBL" id="FNWO01000005">
    <property type="protein sequence ID" value="SEH34007.1"/>
    <property type="molecule type" value="Genomic_DNA"/>
</dbReference>
<evidence type="ECO:0000256" key="2">
    <source>
        <dbReference type="ARBA" id="ARBA00022679"/>
    </source>
</evidence>
<sequence length="243" mass="27121">MSVVRSALFFVYLCSWTVLLSTLYIPLLVMPRHWTVVAARFWLSGVMVGLRVLIGLTWELRGAETIPEGAIIVASKHQSTFETFAFRRVFPDPAFILKKELLWIPFFGWYLFKSGVIAIDRSAGTRALKEMVKGASVAATKRRQIIIFPEGTRAAPGTKLPYHSGVAMLYGSQNLPVVPIALNSGVFWPRGGFLKRPGKIVIEVLPVIPPGLDRKTFMAELENRIETASDRLVAEARHALNEK</sequence>
<name>A0A1H6HDU0_MAGFU</name>
<dbReference type="RefSeq" id="WP_074767103.1">
    <property type="nucleotide sequence ID" value="NZ_FNWO01000005.1"/>
</dbReference>
<keyword evidence="4" id="KW-0812">Transmembrane</keyword>
<keyword evidence="7" id="KW-1185">Reference proteome</keyword>
<comment type="pathway">
    <text evidence="1">Lipid metabolism.</text>
</comment>
<feature type="transmembrane region" description="Helical" evidence="4">
    <location>
        <begin position="41"/>
        <end position="58"/>
    </location>
</feature>
<dbReference type="SMART" id="SM00563">
    <property type="entry name" value="PlsC"/>
    <property type="match status" value="1"/>
</dbReference>
<dbReference type="SUPFAM" id="SSF69593">
    <property type="entry name" value="Glycerol-3-phosphate (1)-acyltransferase"/>
    <property type="match status" value="1"/>
</dbReference>
<gene>
    <name evidence="6" type="ORF">SAMN04244559_01495</name>
</gene>
<dbReference type="CDD" id="cd07989">
    <property type="entry name" value="LPLAT_AGPAT-like"/>
    <property type="match status" value="1"/>
</dbReference>
<keyword evidence="4" id="KW-1133">Transmembrane helix</keyword>
<protein>
    <submittedName>
        <fullName evidence="6">1-acyl-sn-glycerol-3-phosphate acyltransferase</fullName>
    </submittedName>
</protein>
<keyword evidence="2 6" id="KW-0808">Transferase</keyword>
<keyword evidence="4" id="KW-0472">Membrane</keyword>
<dbReference type="Proteomes" id="UP000182983">
    <property type="component" value="Unassembled WGS sequence"/>
</dbReference>
<dbReference type="OrthoDB" id="5290997at2"/>
<dbReference type="GO" id="GO:0006654">
    <property type="term" value="P:phosphatidic acid biosynthetic process"/>
    <property type="evidence" value="ECO:0007669"/>
    <property type="project" value="TreeGrafter"/>
</dbReference>
<keyword evidence="3 6" id="KW-0012">Acyltransferase</keyword>
<evidence type="ECO:0000313" key="6">
    <source>
        <dbReference type="EMBL" id="SEH34007.1"/>
    </source>
</evidence>
<evidence type="ECO:0000256" key="1">
    <source>
        <dbReference type="ARBA" id="ARBA00005189"/>
    </source>
</evidence>
<organism evidence="6 7">
    <name type="scientific">Magnetospirillum fulvum</name>
    <name type="common">Rhodospirillum fulvum</name>
    <dbReference type="NCBI Taxonomy" id="1082"/>
    <lineage>
        <taxon>Bacteria</taxon>
        <taxon>Pseudomonadati</taxon>
        <taxon>Pseudomonadota</taxon>
        <taxon>Alphaproteobacteria</taxon>
        <taxon>Rhodospirillales</taxon>
        <taxon>Rhodospirillaceae</taxon>
        <taxon>Magnetospirillum</taxon>
    </lineage>
</organism>
<dbReference type="InterPro" id="IPR002123">
    <property type="entry name" value="Plipid/glycerol_acylTrfase"/>
</dbReference>
<dbReference type="PANTHER" id="PTHR10434:SF40">
    <property type="entry name" value="1-ACYL-SN-GLYCEROL-3-PHOSPHATE ACYLTRANSFERASE"/>
    <property type="match status" value="1"/>
</dbReference>
<evidence type="ECO:0000259" key="5">
    <source>
        <dbReference type="SMART" id="SM00563"/>
    </source>
</evidence>
<feature type="domain" description="Phospholipid/glycerol acyltransferase" evidence="5">
    <location>
        <begin position="71"/>
        <end position="185"/>
    </location>
</feature>
<reference evidence="7" key="1">
    <citation type="submission" date="2016-10" db="EMBL/GenBank/DDBJ databases">
        <authorList>
            <person name="Varghese N."/>
            <person name="Submissions S."/>
        </authorList>
    </citation>
    <scope>NUCLEOTIDE SEQUENCE [LARGE SCALE GENOMIC DNA]</scope>
    <source>
        <strain evidence="7">DSM 13234</strain>
    </source>
</reference>
<dbReference type="Pfam" id="PF01553">
    <property type="entry name" value="Acyltransferase"/>
    <property type="match status" value="1"/>
</dbReference>
<proteinExistence type="predicted"/>
<feature type="transmembrane region" description="Helical" evidence="4">
    <location>
        <begin position="6"/>
        <end position="29"/>
    </location>
</feature>
<evidence type="ECO:0000256" key="4">
    <source>
        <dbReference type="SAM" id="Phobius"/>
    </source>
</evidence>
<evidence type="ECO:0000256" key="3">
    <source>
        <dbReference type="ARBA" id="ARBA00023315"/>
    </source>
</evidence>
<dbReference type="PANTHER" id="PTHR10434">
    <property type="entry name" value="1-ACYL-SN-GLYCEROL-3-PHOSPHATE ACYLTRANSFERASE"/>
    <property type="match status" value="1"/>
</dbReference>
<evidence type="ECO:0000313" key="7">
    <source>
        <dbReference type="Proteomes" id="UP000182983"/>
    </source>
</evidence>